<comment type="caution">
    <text evidence="8">The sequence shown here is derived from an EMBL/GenBank/DDBJ whole genome shotgun (WGS) entry which is preliminary data.</text>
</comment>
<evidence type="ECO:0000313" key="9">
    <source>
        <dbReference type="Proteomes" id="UP001211907"/>
    </source>
</evidence>
<dbReference type="Gene3D" id="1.20.1530.20">
    <property type="match status" value="1"/>
</dbReference>
<feature type="compositionally biased region" description="Basic and acidic residues" evidence="5">
    <location>
        <begin position="39"/>
        <end position="49"/>
    </location>
</feature>
<feature type="compositionally biased region" description="Low complexity" evidence="5">
    <location>
        <begin position="28"/>
        <end position="38"/>
    </location>
</feature>
<feature type="transmembrane region" description="Helical" evidence="6">
    <location>
        <begin position="215"/>
        <end position="240"/>
    </location>
</feature>
<accession>A0AAD5STV0</accession>
<evidence type="ECO:0000256" key="6">
    <source>
        <dbReference type="SAM" id="Phobius"/>
    </source>
</evidence>
<dbReference type="InterPro" id="IPR038770">
    <property type="entry name" value="Na+/solute_symporter_sf"/>
</dbReference>
<keyword evidence="9" id="KW-1185">Reference proteome</keyword>
<sequence length="525" mass="57047">MAPNDVGNNIANPPNNNKVNNANININANNDINANSDANKNHEVKQEHHHNIDEIAEADAHRTSAELLVSLVIVVSLGALGGRVAERLRQPPMLGMLLTGLFLRNMFRAIIHPIPHAWTTPLWTLALSAVTARAGLSLQTQVMNANLSATLLLGIFPVVIEACFLSALINLIFHMTLPWCFTLSFGVASVSPGVVVPLLLNLMDRPHWKSSRVPPVLLAATGLDVLIATTGFGVSLAAIFGHAHELDTSSAMRVGVAAVPVEEHSSWLARAVEELFFGFGSGIAVGLFAYFLARRRNHHQPQQQQSQQQQSQQQQHRGRFFVEYDVLSIGAIFMISTAAMMVLKSFGFPGAASSCVIVCWAIVANVWEKDLVDSANKRLKLVWNFAEPFLFPLIGASVCLIEIRPIILILSLLCVFISICVRMAASFIAAQMAGMSIDEQIFTSGLWAGKASVQAALSTTTIELVYKFKLLNTEADENSRIVFACMVSAIMLGGPFAAAWVSVFGNQHNSSLAANDHVDRINEKD</sequence>
<proteinExistence type="predicted"/>
<dbReference type="GO" id="GO:0016020">
    <property type="term" value="C:membrane"/>
    <property type="evidence" value="ECO:0007669"/>
    <property type="project" value="UniProtKB-SubCell"/>
</dbReference>
<feature type="transmembrane region" description="Helical" evidence="6">
    <location>
        <begin position="481"/>
        <end position="503"/>
    </location>
</feature>
<feature type="transmembrane region" description="Helical" evidence="6">
    <location>
        <begin position="179"/>
        <end position="203"/>
    </location>
</feature>
<feature type="transmembrane region" description="Helical" evidence="6">
    <location>
        <begin position="117"/>
        <end position="136"/>
    </location>
</feature>
<gene>
    <name evidence="8" type="primary">NHEDC2</name>
    <name evidence="8" type="ORF">HK100_003579</name>
</gene>
<evidence type="ECO:0000313" key="8">
    <source>
        <dbReference type="EMBL" id="KAJ3107500.1"/>
    </source>
</evidence>
<feature type="domain" description="Cation/H+ exchanger transmembrane" evidence="7">
    <location>
        <begin position="75"/>
        <end position="299"/>
    </location>
</feature>
<dbReference type="PANTHER" id="PTHR31102">
    <property type="match status" value="1"/>
</dbReference>
<keyword evidence="4 6" id="KW-0472">Membrane</keyword>
<reference evidence="8" key="1">
    <citation type="submission" date="2020-05" db="EMBL/GenBank/DDBJ databases">
        <title>Phylogenomic resolution of chytrid fungi.</title>
        <authorList>
            <person name="Stajich J.E."/>
            <person name="Amses K."/>
            <person name="Simmons R."/>
            <person name="Seto K."/>
            <person name="Myers J."/>
            <person name="Bonds A."/>
            <person name="Quandt C.A."/>
            <person name="Barry K."/>
            <person name="Liu P."/>
            <person name="Grigoriev I."/>
            <person name="Longcore J.E."/>
            <person name="James T.Y."/>
        </authorList>
    </citation>
    <scope>NUCLEOTIDE SEQUENCE</scope>
    <source>
        <strain evidence="8">JEL0513</strain>
    </source>
</reference>
<keyword evidence="2 6" id="KW-0812">Transmembrane</keyword>
<feature type="region of interest" description="Disordered" evidence="5">
    <location>
        <begin position="28"/>
        <end position="49"/>
    </location>
</feature>
<dbReference type="InterPro" id="IPR051843">
    <property type="entry name" value="CPA1_transporter"/>
</dbReference>
<dbReference type="EMBL" id="JADGJH010001906">
    <property type="protein sequence ID" value="KAJ3107500.1"/>
    <property type="molecule type" value="Genomic_DNA"/>
</dbReference>
<feature type="transmembrane region" description="Helical" evidence="6">
    <location>
        <begin position="148"/>
        <end position="173"/>
    </location>
</feature>
<comment type="subcellular location">
    <subcellularLocation>
        <location evidence="1">Membrane</location>
        <topology evidence="1">Multi-pass membrane protein</topology>
    </subcellularLocation>
</comment>
<feature type="transmembrane region" description="Helical" evidence="6">
    <location>
        <begin position="407"/>
        <end position="430"/>
    </location>
</feature>
<dbReference type="AlphaFoldDB" id="A0AAD5STV0"/>
<evidence type="ECO:0000256" key="4">
    <source>
        <dbReference type="ARBA" id="ARBA00023136"/>
    </source>
</evidence>
<dbReference type="Proteomes" id="UP001211907">
    <property type="component" value="Unassembled WGS sequence"/>
</dbReference>
<feature type="compositionally biased region" description="Low complexity" evidence="5">
    <location>
        <begin position="8"/>
        <end position="20"/>
    </location>
</feature>
<dbReference type="Pfam" id="PF00999">
    <property type="entry name" value="Na_H_Exchanger"/>
    <property type="match status" value="1"/>
</dbReference>
<evidence type="ECO:0000256" key="1">
    <source>
        <dbReference type="ARBA" id="ARBA00004141"/>
    </source>
</evidence>
<feature type="transmembrane region" description="Helical" evidence="6">
    <location>
        <begin position="321"/>
        <end position="342"/>
    </location>
</feature>
<dbReference type="PANTHER" id="PTHR31102:SF1">
    <property type="entry name" value="CATION_H+ EXCHANGER DOMAIN-CONTAINING PROTEIN"/>
    <property type="match status" value="1"/>
</dbReference>
<organism evidence="8 9">
    <name type="scientific">Physocladia obscura</name>
    <dbReference type="NCBI Taxonomy" id="109957"/>
    <lineage>
        <taxon>Eukaryota</taxon>
        <taxon>Fungi</taxon>
        <taxon>Fungi incertae sedis</taxon>
        <taxon>Chytridiomycota</taxon>
        <taxon>Chytridiomycota incertae sedis</taxon>
        <taxon>Chytridiomycetes</taxon>
        <taxon>Chytridiales</taxon>
        <taxon>Chytriomycetaceae</taxon>
        <taxon>Physocladia</taxon>
    </lineage>
</organism>
<feature type="transmembrane region" description="Helical" evidence="6">
    <location>
        <begin position="275"/>
        <end position="293"/>
    </location>
</feature>
<name>A0AAD5STV0_9FUNG</name>
<dbReference type="GO" id="GO:1902600">
    <property type="term" value="P:proton transmembrane transport"/>
    <property type="evidence" value="ECO:0007669"/>
    <property type="project" value="InterPro"/>
</dbReference>
<feature type="region of interest" description="Disordered" evidence="5">
    <location>
        <begin position="1"/>
        <end position="20"/>
    </location>
</feature>
<keyword evidence="3 6" id="KW-1133">Transmembrane helix</keyword>
<dbReference type="InterPro" id="IPR006153">
    <property type="entry name" value="Cation/H_exchanger_TM"/>
</dbReference>
<evidence type="ECO:0000256" key="3">
    <source>
        <dbReference type="ARBA" id="ARBA00022989"/>
    </source>
</evidence>
<feature type="transmembrane region" description="Helical" evidence="6">
    <location>
        <begin position="379"/>
        <end position="401"/>
    </location>
</feature>
<protein>
    <submittedName>
        <fullName evidence="8">Sodium/hydrogen exchanger 9B2</fullName>
    </submittedName>
</protein>
<evidence type="ECO:0000256" key="2">
    <source>
        <dbReference type="ARBA" id="ARBA00022692"/>
    </source>
</evidence>
<evidence type="ECO:0000256" key="5">
    <source>
        <dbReference type="SAM" id="MobiDB-lite"/>
    </source>
</evidence>
<evidence type="ECO:0000259" key="7">
    <source>
        <dbReference type="Pfam" id="PF00999"/>
    </source>
</evidence>
<dbReference type="GO" id="GO:0015297">
    <property type="term" value="F:antiporter activity"/>
    <property type="evidence" value="ECO:0007669"/>
    <property type="project" value="InterPro"/>
</dbReference>
<feature type="transmembrane region" description="Helical" evidence="6">
    <location>
        <begin position="348"/>
        <end position="367"/>
    </location>
</feature>